<gene>
    <name evidence="3" type="primary">LOC104241433</name>
</gene>
<keyword evidence="2" id="KW-1185">Reference proteome</keyword>
<dbReference type="AlphaFoldDB" id="A0A1U7XUR5"/>
<dbReference type="KEGG" id="nsy:104241433"/>
<dbReference type="RefSeq" id="XP_009794683.1">
    <property type="nucleotide sequence ID" value="XM_009796381.1"/>
</dbReference>
<reference evidence="3" key="2">
    <citation type="submission" date="2025-08" db="UniProtKB">
        <authorList>
            <consortium name="RefSeq"/>
        </authorList>
    </citation>
    <scope>IDENTIFICATION</scope>
    <source>
        <tissue evidence="3">Leaf</tissue>
    </source>
</reference>
<protein>
    <submittedName>
        <fullName evidence="3">Uncharacterized protein LOC104241433</fullName>
    </submittedName>
</protein>
<sequence>MKSGTTNIWLENRTGLGAFYHVLPPDFSIDENLQEVTELRQGGTWNEKLLDQRFPEDIVEHIKHNVHYEGSEEYWDRGNPGPNSLGFCVRDDAGDLVYAMAVDLGVTTNVLAEAKVIVEGLKYCVKHELHPLILETESLVLKKVIGGEWDPPWCIVAEVQKIKEIRDHFNVIFQHVLREGNIVADFLASIVFSFAGSTQFHSFSELPSAGRRLLNLEKSQTPNLRARIAKRRYPD</sequence>
<proteinExistence type="predicted"/>
<dbReference type="InterPro" id="IPR053151">
    <property type="entry name" value="RNase_H-like"/>
</dbReference>
<dbReference type="Pfam" id="PF13456">
    <property type="entry name" value="RVT_3"/>
    <property type="match status" value="1"/>
</dbReference>
<dbReference type="PANTHER" id="PTHR47723">
    <property type="entry name" value="OS05G0353850 PROTEIN"/>
    <property type="match status" value="1"/>
</dbReference>
<evidence type="ECO:0000313" key="3">
    <source>
        <dbReference type="RefSeq" id="XP_009794683.1"/>
    </source>
</evidence>
<dbReference type="eggNOG" id="KOG1075">
    <property type="taxonomic scope" value="Eukaryota"/>
</dbReference>
<dbReference type="InterPro" id="IPR044730">
    <property type="entry name" value="RNase_H-like_dom_plant"/>
</dbReference>
<dbReference type="OrthoDB" id="1300727at2759"/>
<dbReference type="Gene3D" id="3.30.420.10">
    <property type="entry name" value="Ribonuclease H-like superfamily/Ribonuclease H"/>
    <property type="match status" value="1"/>
</dbReference>
<organism evidence="2 3">
    <name type="scientific">Nicotiana sylvestris</name>
    <name type="common">Wood tobacco</name>
    <name type="synonym">South American tobacco</name>
    <dbReference type="NCBI Taxonomy" id="4096"/>
    <lineage>
        <taxon>Eukaryota</taxon>
        <taxon>Viridiplantae</taxon>
        <taxon>Streptophyta</taxon>
        <taxon>Embryophyta</taxon>
        <taxon>Tracheophyta</taxon>
        <taxon>Spermatophyta</taxon>
        <taxon>Magnoliopsida</taxon>
        <taxon>eudicotyledons</taxon>
        <taxon>Gunneridae</taxon>
        <taxon>Pentapetalae</taxon>
        <taxon>asterids</taxon>
        <taxon>lamiids</taxon>
        <taxon>Solanales</taxon>
        <taxon>Solanaceae</taxon>
        <taxon>Nicotianoideae</taxon>
        <taxon>Nicotianeae</taxon>
        <taxon>Nicotiana</taxon>
    </lineage>
</organism>
<evidence type="ECO:0000259" key="1">
    <source>
        <dbReference type="Pfam" id="PF13456"/>
    </source>
</evidence>
<name>A0A1U7XUR5_NICSY</name>
<accession>A0A1U7XUR5</accession>
<dbReference type="InterPro" id="IPR002156">
    <property type="entry name" value="RNaseH_domain"/>
</dbReference>
<dbReference type="Proteomes" id="UP000189701">
    <property type="component" value="Unplaced"/>
</dbReference>
<feature type="domain" description="RNase H type-1" evidence="1">
    <location>
        <begin position="81"/>
        <end position="189"/>
    </location>
</feature>
<dbReference type="PANTHER" id="PTHR47723:SF24">
    <property type="entry name" value="RNASE H TYPE-1 DOMAIN-CONTAINING PROTEIN"/>
    <property type="match status" value="1"/>
</dbReference>
<evidence type="ECO:0000313" key="2">
    <source>
        <dbReference type="Proteomes" id="UP000189701"/>
    </source>
</evidence>
<dbReference type="SUPFAM" id="SSF53098">
    <property type="entry name" value="Ribonuclease H-like"/>
    <property type="match status" value="1"/>
</dbReference>
<dbReference type="GO" id="GO:0003676">
    <property type="term" value="F:nucleic acid binding"/>
    <property type="evidence" value="ECO:0007669"/>
    <property type="project" value="InterPro"/>
</dbReference>
<dbReference type="InterPro" id="IPR036397">
    <property type="entry name" value="RNaseH_sf"/>
</dbReference>
<reference evidence="2" key="1">
    <citation type="journal article" date="2013" name="Genome Biol.">
        <title>Reference genomes and transcriptomes of Nicotiana sylvestris and Nicotiana tomentosiformis.</title>
        <authorList>
            <person name="Sierro N."/>
            <person name="Battey J.N."/>
            <person name="Ouadi S."/>
            <person name="Bovet L."/>
            <person name="Goepfert S."/>
            <person name="Bakaher N."/>
            <person name="Peitsch M.C."/>
            <person name="Ivanov N.V."/>
        </authorList>
    </citation>
    <scope>NUCLEOTIDE SEQUENCE [LARGE SCALE GENOMIC DNA]</scope>
</reference>
<dbReference type="InterPro" id="IPR012337">
    <property type="entry name" value="RNaseH-like_sf"/>
</dbReference>
<dbReference type="GeneID" id="104241433"/>
<dbReference type="GO" id="GO:0004523">
    <property type="term" value="F:RNA-DNA hybrid ribonuclease activity"/>
    <property type="evidence" value="ECO:0007669"/>
    <property type="project" value="InterPro"/>
</dbReference>
<dbReference type="CDD" id="cd06222">
    <property type="entry name" value="RNase_H_like"/>
    <property type="match status" value="1"/>
</dbReference>